<evidence type="ECO:0000256" key="11">
    <source>
        <dbReference type="ARBA" id="ARBA00023204"/>
    </source>
</evidence>
<feature type="binding site" evidence="14">
    <location>
        <position position="468"/>
    </location>
    <ligand>
        <name>Zn(2+)</name>
        <dbReference type="ChEBI" id="CHEBI:29105"/>
    </ligand>
</feature>
<dbReference type="Pfam" id="PF00533">
    <property type="entry name" value="BRCT"/>
    <property type="match status" value="1"/>
</dbReference>
<dbReference type="SUPFAM" id="SSF47781">
    <property type="entry name" value="RuvA domain 2-like"/>
    <property type="match status" value="1"/>
</dbReference>
<feature type="binding site" evidence="14">
    <location>
        <position position="324"/>
    </location>
    <ligand>
        <name>NAD(+)</name>
        <dbReference type="ChEBI" id="CHEBI:57540"/>
    </ligand>
</feature>
<feature type="region of interest" description="Disordered" evidence="16">
    <location>
        <begin position="738"/>
        <end position="769"/>
    </location>
</feature>
<dbReference type="InterPro" id="IPR003583">
    <property type="entry name" value="Hlx-hairpin-Hlx_DNA-bd_motif"/>
</dbReference>
<evidence type="ECO:0000259" key="17">
    <source>
        <dbReference type="PROSITE" id="PS50172"/>
    </source>
</evidence>
<feature type="compositionally biased region" description="Low complexity" evidence="16">
    <location>
        <begin position="738"/>
        <end position="762"/>
    </location>
</feature>
<organism evidence="18 19">
    <name type="scientific">Candidatus Anaerobiospirillum pullistercoris</name>
    <dbReference type="NCBI Taxonomy" id="2838452"/>
    <lineage>
        <taxon>Bacteria</taxon>
        <taxon>Pseudomonadati</taxon>
        <taxon>Pseudomonadota</taxon>
        <taxon>Gammaproteobacteria</taxon>
        <taxon>Aeromonadales</taxon>
        <taxon>Succinivibrionaceae</taxon>
        <taxon>Anaerobiospirillum</taxon>
    </lineage>
</organism>
<dbReference type="PROSITE" id="PS01055">
    <property type="entry name" value="DNA_LIGASE_N1"/>
    <property type="match status" value="1"/>
</dbReference>
<comment type="catalytic activity">
    <reaction evidence="12 14 15">
        <text>NAD(+) + (deoxyribonucleotide)n-3'-hydroxyl + 5'-phospho-(deoxyribonucleotide)m = (deoxyribonucleotide)n+m + AMP + beta-nicotinamide D-nucleotide.</text>
        <dbReference type="EC" id="6.5.1.2"/>
    </reaction>
</comment>
<dbReference type="SUPFAM" id="SSF56091">
    <property type="entry name" value="DNA ligase/mRNA capping enzyme, catalytic domain"/>
    <property type="match status" value="1"/>
</dbReference>
<evidence type="ECO:0000256" key="4">
    <source>
        <dbReference type="ARBA" id="ARBA00022598"/>
    </source>
</evidence>
<dbReference type="InterPro" id="IPR004149">
    <property type="entry name" value="Znf_DNAligase_C4"/>
</dbReference>
<dbReference type="CDD" id="cd17748">
    <property type="entry name" value="BRCT_DNA_ligase_like"/>
    <property type="match status" value="1"/>
</dbReference>
<dbReference type="Pfam" id="PF12826">
    <property type="entry name" value="HHH_2"/>
    <property type="match status" value="1"/>
</dbReference>
<dbReference type="HAMAP" id="MF_01588">
    <property type="entry name" value="DNA_ligase_A"/>
    <property type="match status" value="1"/>
</dbReference>
<evidence type="ECO:0000256" key="10">
    <source>
        <dbReference type="ARBA" id="ARBA00023027"/>
    </source>
</evidence>
<keyword evidence="9 14" id="KW-0460">Magnesium</keyword>
<dbReference type="SUPFAM" id="SSF50249">
    <property type="entry name" value="Nucleic acid-binding proteins"/>
    <property type="match status" value="1"/>
</dbReference>
<dbReference type="PROSITE" id="PS50172">
    <property type="entry name" value="BRCT"/>
    <property type="match status" value="1"/>
</dbReference>
<name>A0A9D2AZX6_9GAMM</name>
<feature type="binding site" evidence="14">
    <location>
        <position position="149"/>
    </location>
    <ligand>
        <name>NAD(+)</name>
        <dbReference type="ChEBI" id="CHEBI:57540"/>
    </ligand>
</feature>
<dbReference type="GO" id="GO:0005829">
    <property type="term" value="C:cytosol"/>
    <property type="evidence" value="ECO:0007669"/>
    <property type="project" value="TreeGrafter"/>
</dbReference>
<comment type="caution">
    <text evidence="18">The sequence shown here is derived from an EMBL/GenBank/DDBJ whole genome shotgun (WGS) entry which is preliminary data.</text>
</comment>
<dbReference type="AlphaFoldDB" id="A0A9D2AZX6"/>
<dbReference type="FunFam" id="1.10.150.20:FF:000006">
    <property type="entry name" value="DNA ligase"/>
    <property type="match status" value="1"/>
</dbReference>
<dbReference type="PROSITE" id="PS01056">
    <property type="entry name" value="DNA_LIGASE_N2"/>
    <property type="match status" value="1"/>
</dbReference>
<evidence type="ECO:0000256" key="16">
    <source>
        <dbReference type="SAM" id="MobiDB-lite"/>
    </source>
</evidence>
<dbReference type="FunFam" id="2.40.50.140:FF:000012">
    <property type="entry name" value="DNA ligase"/>
    <property type="match status" value="1"/>
</dbReference>
<feature type="binding site" evidence="14">
    <location>
        <position position="126"/>
    </location>
    <ligand>
        <name>NAD(+)</name>
        <dbReference type="ChEBI" id="CHEBI:57540"/>
    </ligand>
</feature>
<dbReference type="InterPro" id="IPR004150">
    <property type="entry name" value="NAD_DNA_ligase_OB"/>
</dbReference>
<evidence type="ECO:0000256" key="14">
    <source>
        <dbReference type="HAMAP-Rule" id="MF_01588"/>
    </source>
</evidence>
<dbReference type="InterPro" id="IPR033136">
    <property type="entry name" value="DNA_ligase_CS"/>
</dbReference>
<dbReference type="InterPro" id="IPR018239">
    <property type="entry name" value="DNA_ligase_AS"/>
</dbReference>
<keyword evidence="7 14" id="KW-0227">DNA damage</keyword>
<dbReference type="Pfam" id="PF03120">
    <property type="entry name" value="OB_DNA_ligase"/>
    <property type="match status" value="1"/>
</dbReference>
<dbReference type="InterPro" id="IPR012340">
    <property type="entry name" value="NA-bd_OB-fold"/>
</dbReference>
<evidence type="ECO:0000256" key="12">
    <source>
        <dbReference type="ARBA" id="ARBA00034005"/>
    </source>
</evidence>
<evidence type="ECO:0000256" key="3">
    <source>
        <dbReference type="ARBA" id="ARBA00013308"/>
    </source>
</evidence>
<reference evidence="18" key="2">
    <citation type="submission" date="2021-04" db="EMBL/GenBank/DDBJ databases">
        <authorList>
            <person name="Gilroy R."/>
        </authorList>
    </citation>
    <scope>NUCLEOTIDE SEQUENCE</scope>
    <source>
        <strain evidence="18">USASDec5-558</strain>
    </source>
</reference>
<keyword evidence="14" id="KW-0464">Manganese</keyword>
<dbReference type="InterPro" id="IPR001679">
    <property type="entry name" value="DNA_ligase"/>
</dbReference>
<dbReference type="Pfam" id="PF01653">
    <property type="entry name" value="DNA_ligase_aden"/>
    <property type="match status" value="1"/>
</dbReference>
<dbReference type="NCBIfam" id="NF005932">
    <property type="entry name" value="PRK07956.1"/>
    <property type="match status" value="1"/>
</dbReference>
<keyword evidence="6 14" id="KW-0479">Metal-binding</keyword>
<dbReference type="Pfam" id="PF03119">
    <property type="entry name" value="DNA_ligase_ZBD"/>
    <property type="match status" value="1"/>
</dbReference>
<dbReference type="InterPro" id="IPR041663">
    <property type="entry name" value="DisA/LigA_HHH"/>
</dbReference>
<dbReference type="SMART" id="SM00532">
    <property type="entry name" value="LIGANc"/>
    <property type="match status" value="1"/>
</dbReference>
<protein>
    <recommendedName>
        <fullName evidence="3 14">DNA ligase</fullName>
        <ecNumber evidence="2 14">6.5.1.2</ecNumber>
    </recommendedName>
    <alternativeName>
        <fullName evidence="14">Polydeoxyribonucleotide synthase [NAD(+)]</fullName>
    </alternativeName>
</protein>
<evidence type="ECO:0000313" key="18">
    <source>
        <dbReference type="EMBL" id="HIX56407.1"/>
    </source>
</evidence>
<dbReference type="NCBIfam" id="TIGR00575">
    <property type="entry name" value="dnlj"/>
    <property type="match status" value="1"/>
</dbReference>
<dbReference type="EMBL" id="DXEV01000052">
    <property type="protein sequence ID" value="HIX56407.1"/>
    <property type="molecule type" value="Genomic_DNA"/>
</dbReference>
<feature type="binding site" evidence="14">
    <location>
        <begin position="96"/>
        <end position="97"/>
    </location>
    <ligand>
        <name>NAD(+)</name>
        <dbReference type="ChEBI" id="CHEBI:57540"/>
    </ligand>
</feature>
<feature type="binding site" evidence="14">
    <location>
        <position position="447"/>
    </location>
    <ligand>
        <name>Zn(2+)</name>
        <dbReference type="ChEBI" id="CHEBI:29105"/>
    </ligand>
</feature>
<evidence type="ECO:0000256" key="1">
    <source>
        <dbReference type="ARBA" id="ARBA00004067"/>
    </source>
</evidence>
<dbReference type="Gene3D" id="3.30.470.30">
    <property type="entry name" value="DNA ligase/mRNA capping enzyme"/>
    <property type="match status" value="1"/>
</dbReference>
<dbReference type="InterPro" id="IPR010994">
    <property type="entry name" value="RuvA_2-like"/>
</dbReference>
<feature type="binding site" evidence="14">
    <location>
        <position position="348"/>
    </location>
    <ligand>
        <name>NAD(+)</name>
        <dbReference type="ChEBI" id="CHEBI:57540"/>
    </ligand>
</feature>
<keyword evidence="10 14" id="KW-0520">NAD</keyword>
<dbReference type="CDD" id="cd00114">
    <property type="entry name" value="LIGANc"/>
    <property type="match status" value="1"/>
</dbReference>
<dbReference type="FunFam" id="3.30.470.30:FF:000001">
    <property type="entry name" value="DNA ligase"/>
    <property type="match status" value="1"/>
</dbReference>
<keyword evidence="11 14" id="KW-0234">DNA repair</keyword>
<evidence type="ECO:0000256" key="7">
    <source>
        <dbReference type="ARBA" id="ARBA00022763"/>
    </source>
</evidence>
<evidence type="ECO:0000256" key="5">
    <source>
        <dbReference type="ARBA" id="ARBA00022705"/>
    </source>
</evidence>
<sequence>MSNLDDLDLKSEQSANSSSVYEHYRQLISTLNRYAHAYYVEDNPIVPDSEYDRLYHELEDLEATHGFKDPDAPTRRVGDAVLNTFAPVKHDVPLMSLRDIFADEELSDFNQRMLEELNGAPVYCAEPKLDGLAVSLIYEHGILVRAATRGDGTTGEDITANAKTIKAIPLKLTLPQDNGTKVDAEYAAQEIPEYLDVRGEVFMPRDGFKRWNDNAIAHGQKPLVNPRNAAAGSLRQQEPKITAERPLTFNAYYIGACRLADGRSDDAVLPNTQYGRLQYVKSLGLPVNPLVQEVKGLEGLRQFYQFMGTTRPTLNYDIDGVVMKINSIALQEELGFTAKFPRWAVAYKFPPEEEMTEVLAVDYQVGRTGQITPVARLNPVYVGGVTISNCTLHNANEIARLGLHIGDTVIIRRAGDVIPQITKVVLEKRDPNKTYPEVVFPTECPVCGSKLERLEDEAAWHCTGGLFCAAQRKQAIEHYVSRQAMDIDGLGESIVEALVDQDLVHNVADLYTLTPEQLAIVQVKKGEGKEKKGSEDKDKTRNLGKTVAKKLCTNIEASRHRPLNRFIAALGIREVGVTTANTLAANFKTIQDLMAATYEQLTAIDGIGETSATFIIDFFKEEHNQQVIDRLLNEAKLEITPCEQVSEMSAESKPLLDKTFVLTGTLQTLKRDEAKAILLQLGAKVSGSVSKKTYAVVAGEEAGSKLTKAQDLGVKIYSEQEFLDLVKELQAAASSAAETTAKTAADAPAENTAADTTAATDDILAPQKF</sequence>
<dbReference type="Gene3D" id="2.40.50.140">
    <property type="entry name" value="Nucleic acid-binding proteins"/>
    <property type="match status" value="1"/>
</dbReference>
<comment type="caution">
    <text evidence="14">Lacks conserved residue(s) required for the propagation of feature annotation.</text>
</comment>
<feature type="active site" description="N6-AMP-lysine intermediate" evidence="14">
    <location>
        <position position="128"/>
    </location>
</feature>
<dbReference type="GO" id="GO:0003911">
    <property type="term" value="F:DNA ligase (NAD+) activity"/>
    <property type="evidence" value="ECO:0007669"/>
    <property type="project" value="UniProtKB-UniRule"/>
</dbReference>
<dbReference type="Gene3D" id="3.40.50.10190">
    <property type="entry name" value="BRCT domain"/>
    <property type="match status" value="1"/>
</dbReference>
<dbReference type="GO" id="GO:0003677">
    <property type="term" value="F:DNA binding"/>
    <property type="evidence" value="ECO:0007669"/>
    <property type="project" value="InterPro"/>
</dbReference>
<dbReference type="InterPro" id="IPR013839">
    <property type="entry name" value="DNAligase_adenylation"/>
</dbReference>
<dbReference type="Gene3D" id="6.20.10.30">
    <property type="match status" value="1"/>
</dbReference>
<dbReference type="InterPro" id="IPR001357">
    <property type="entry name" value="BRCT_dom"/>
</dbReference>
<dbReference type="Gene3D" id="1.10.287.610">
    <property type="entry name" value="Helix hairpin bin"/>
    <property type="match status" value="1"/>
</dbReference>
<comment type="similarity">
    <text evidence="13 14">Belongs to the NAD-dependent DNA ligase family. LigA subfamily.</text>
</comment>
<dbReference type="EC" id="6.5.1.2" evidence="2 14"/>
<keyword evidence="5 14" id="KW-0235">DNA replication</keyword>
<comment type="cofactor">
    <cofactor evidence="14">
        <name>Mg(2+)</name>
        <dbReference type="ChEBI" id="CHEBI:18420"/>
    </cofactor>
    <cofactor evidence="14">
        <name>Mn(2+)</name>
        <dbReference type="ChEBI" id="CHEBI:29035"/>
    </cofactor>
</comment>
<evidence type="ECO:0000313" key="19">
    <source>
        <dbReference type="Proteomes" id="UP000886829"/>
    </source>
</evidence>
<feature type="domain" description="BRCT" evidence="17">
    <location>
        <begin position="650"/>
        <end position="728"/>
    </location>
</feature>
<feature type="binding site" evidence="14">
    <location>
        <position position="444"/>
    </location>
    <ligand>
        <name>Zn(2+)</name>
        <dbReference type="ChEBI" id="CHEBI:29105"/>
    </ligand>
</feature>
<dbReference type="GO" id="GO:0046872">
    <property type="term" value="F:metal ion binding"/>
    <property type="evidence" value="ECO:0007669"/>
    <property type="project" value="UniProtKB-KW"/>
</dbReference>
<dbReference type="GO" id="GO:0006260">
    <property type="term" value="P:DNA replication"/>
    <property type="evidence" value="ECO:0007669"/>
    <property type="project" value="UniProtKB-KW"/>
</dbReference>
<keyword evidence="8 14" id="KW-0862">Zinc</keyword>
<dbReference type="Gene3D" id="1.10.150.20">
    <property type="entry name" value="5' to 3' exonuclease, C-terminal subdomain"/>
    <property type="match status" value="2"/>
</dbReference>
<accession>A0A9D2AZX6</accession>
<evidence type="ECO:0000256" key="2">
    <source>
        <dbReference type="ARBA" id="ARBA00012722"/>
    </source>
</evidence>
<reference evidence="18" key="1">
    <citation type="journal article" date="2021" name="PeerJ">
        <title>Extensive microbial diversity within the chicken gut microbiome revealed by metagenomics and culture.</title>
        <authorList>
            <person name="Gilroy R."/>
            <person name="Ravi A."/>
            <person name="Getino M."/>
            <person name="Pursley I."/>
            <person name="Horton D.L."/>
            <person name="Alikhan N.F."/>
            <person name="Baker D."/>
            <person name="Gharbi K."/>
            <person name="Hall N."/>
            <person name="Watson M."/>
            <person name="Adriaenssens E.M."/>
            <person name="Foster-Nyarko E."/>
            <person name="Jarju S."/>
            <person name="Secka A."/>
            <person name="Antonio M."/>
            <person name="Oren A."/>
            <person name="Chaudhuri R.R."/>
            <person name="La Ragione R."/>
            <person name="Hildebrand F."/>
            <person name="Pallen M.J."/>
        </authorList>
    </citation>
    <scope>NUCLEOTIDE SEQUENCE</scope>
    <source>
        <strain evidence="18">USASDec5-558</strain>
    </source>
</reference>
<dbReference type="PANTHER" id="PTHR23389">
    <property type="entry name" value="CHROMOSOME TRANSMISSION FIDELITY FACTOR 18"/>
    <property type="match status" value="1"/>
</dbReference>
<evidence type="ECO:0000256" key="13">
    <source>
        <dbReference type="ARBA" id="ARBA00060881"/>
    </source>
</evidence>
<dbReference type="InterPro" id="IPR013840">
    <property type="entry name" value="DNAligase_N"/>
</dbReference>
<dbReference type="PIRSF" id="PIRSF001604">
    <property type="entry name" value="LigA"/>
    <property type="match status" value="1"/>
</dbReference>
<evidence type="ECO:0000256" key="15">
    <source>
        <dbReference type="RuleBase" id="RU000618"/>
    </source>
</evidence>
<dbReference type="Proteomes" id="UP000886829">
    <property type="component" value="Unassembled WGS sequence"/>
</dbReference>
<dbReference type="PANTHER" id="PTHR23389:SF9">
    <property type="entry name" value="DNA LIGASE"/>
    <property type="match status" value="1"/>
</dbReference>
<proteinExistence type="inferred from homology"/>
<evidence type="ECO:0000256" key="6">
    <source>
        <dbReference type="ARBA" id="ARBA00022723"/>
    </source>
</evidence>
<keyword evidence="4 14" id="KW-0436">Ligase</keyword>
<dbReference type="SMART" id="SM00278">
    <property type="entry name" value="HhH1"/>
    <property type="match status" value="3"/>
</dbReference>
<dbReference type="InterPro" id="IPR036420">
    <property type="entry name" value="BRCT_dom_sf"/>
</dbReference>
<feature type="binding site" evidence="14">
    <location>
        <position position="200"/>
    </location>
    <ligand>
        <name>NAD(+)</name>
        <dbReference type="ChEBI" id="CHEBI:57540"/>
    </ligand>
</feature>
<feature type="binding site" evidence="14">
    <location>
        <begin position="48"/>
        <end position="52"/>
    </location>
    <ligand>
        <name>NAD(+)</name>
        <dbReference type="ChEBI" id="CHEBI:57540"/>
    </ligand>
</feature>
<dbReference type="SMART" id="SM00292">
    <property type="entry name" value="BRCT"/>
    <property type="match status" value="1"/>
</dbReference>
<gene>
    <name evidence="14 18" type="primary">ligA</name>
    <name evidence="18" type="ORF">H9850_02925</name>
</gene>
<comment type="function">
    <text evidence="1 14">DNA ligase that catalyzes the formation of phosphodiester linkages between 5'-phosphoryl and 3'-hydroxyl groups in double-stranded DNA using NAD as a coenzyme and as the energy source for the reaction. It is essential for DNA replication and repair of damaged DNA.</text>
</comment>
<dbReference type="GO" id="GO:0006281">
    <property type="term" value="P:DNA repair"/>
    <property type="evidence" value="ECO:0007669"/>
    <property type="project" value="UniProtKB-KW"/>
</dbReference>
<evidence type="ECO:0000256" key="9">
    <source>
        <dbReference type="ARBA" id="ARBA00022842"/>
    </source>
</evidence>
<evidence type="ECO:0000256" key="8">
    <source>
        <dbReference type="ARBA" id="ARBA00022833"/>
    </source>
</evidence>
<dbReference type="SUPFAM" id="SSF52113">
    <property type="entry name" value="BRCT domain"/>
    <property type="match status" value="1"/>
</dbReference>